<organism evidence="1">
    <name type="scientific">marine sediment metagenome</name>
    <dbReference type="NCBI Taxonomy" id="412755"/>
    <lineage>
        <taxon>unclassified sequences</taxon>
        <taxon>metagenomes</taxon>
        <taxon>ecological metagenomes</taxon>
    </lineage>
</organism>
<protein>
    <submittedName>
        <fullName evidence="1">Uncharacterized protein</fullName>
    </submittedName>
</protein>
<dbReference type="AlphaFoldDB" id="A0A0F9RS30"/>
<proteinExistence type="predicted"/>
<sequence>MGNLFTTGQIADVLKEPPDRIIYIIRRDRIKPVDRIGIYRLFSAIQVTEIRKAMYNIRIHRPR</sequence>
<dbReference type="EMBL" id="LAZR01000799">
    <property type="protein sequence ID" value="KKN57529.1"/>
    <property type="molecule type" value="Genomic_DNA"/>
</dbReference>
<name>A0A0F9RS30_9ZZZZ</name>
<comment type="caution">
    <text evidence="1">The sequence shown here is derived from an EMBL/GenBank/DDBJ whole genome shotgun (WGS) entry which is preliminary data.</text>
</comment>
<gene>
    <name evidence="1" type="ORF">LCGC14_0561460</name>
</gene>
<accession>A0A0F9RS30</accession>
<reference evidence="1" key="1">
    <citation type="journal article" date="2015" name="Nature">
        <title>Complex archaea that bridge the gap between prokaryotes and eukaryotes.</title>
        <authorList>
            <person name="Spang A."/>
            <person name="Saw J.H."/>
            <person name="Jorgensen S.L."/>
            <person name="Zaremba-Niedzwiedzka K."/>
            <person name="Martijn J."/>
            <person name="Lind A.E."/>
            <person name="van Eijk R."/>
            <person name="Schleper C."/>
            <person name="Guy L."/>
            <person name="Ettema T.J."/>
        </authorList>
    </citation>
    <scope>NUCLEOTIDE SEQUENCE</scope>
</reference>
<evidence type="ECO:0000313" key="1">
    <source>
        <dbReference type="EMBL" id="KKN57529.1"/>
    </source>
</evidence>